<dbReference type="RefSeq" id="WP_394832494.1">
    <property type="nucleotide sequence ID" value="NZ_CP089929.1"/>
</dbReference>
<protein>
    <recommendedName>
        <fullName evidence="3">Kazal-like domain-containing protein</fullName>
    </recommendedName>
</protein>
<evidence type="ECO:0000313" key="1">
    <source>
        <dbReference type="EMBL" id="WXB02869.1"/>
    </source>
</evidence>
<dbReference type="EMBL" id="CP089983">
    <property type="protein sequence ID" value="WXB02869.1"/>
    <property type="molecule type" value="Genomic_DNA"/>
</dbReference>
<proteinExistence type="predicted"/>
<sequence length="164" mass="16972">MRDASDDSRILPDGGLSGPPRACSRTNPCYFDEYCDYSDGKCGAGGEGVCQLRPNSCTALSPPQCGCDGRRYTMACEAHRAGIDDGADACAANAPEYFACGPTKQCLVGSEYCLISGLLAGRSYQCKAFAGGCSAANCDCARKTDFCVSCSEVTGGGTLNDCSL</sequence>
<evidence type="ECO:0008006" key="3">
    <source>
        <dbReference type="Google" id="ProtNLM"/>
    </source>
</evidence>
<reference evidence="1" key="1">
    <citation type="submission" date="2021-12" db="EMBL/GenBank/DDBJ databases">
        <title>Discovery of the Pendulisporaceae a myxobacterial family with distinct sporulation behavior and unique specialized metabolism.</title>
        <authorList>
            <person name="Garcia R."/>
            <person name="Popoff A."/>
            <person name="Bader C.D."/>
            <person name="Loehr J."/>
            <person name="Walesch S."/>
            <person name="Walt C."/>
            <person name="Boldt J."/>
            <person name="Bunk B."/>
            <person name="Haeckl F.J.F.P.J."/>
            <person name="Gunesch A.P."/>
            <person name="Birkelbach J."/>
            <person name="Nuebel U."/>
            <person name="Pietschmann T."/>
            <person name="Bach T."/>
            <person name="Mueller R."/>
        </authorList>
    </citation>
    <scope>NUCLEOTIDE SEQUENCE</scope>
    <source>
        <strain evidence="1">MSr11367</strain>
    </source>
</reference>
<organism evidence="1 2">
    <name type="scientific">Pendulispora rubella</name>
    <dbReference type="NCBI Taxonomy" id="2741070"/>
    <lineage>
        <taxon>Bacteria</taxon>
        <taxon>Pseudomonadati</taxon>
        <taxon>Myxococcota</taxon>
        <taxon>Myxococcia</taxon>
        <taxon>Myxococcales</taxon>
        <taxon>Sorangiineae</taxon>
        <taxon>Pendulisporaceae</taxon>
        <taxon>Pendulispora</taxon>
    </lineage>
</organism>
<name>A0ABZ2KVZ5_9BACT</name>
<accession>A0ABZ2KVZ5</accession>
<dbReference type="Proteomes" id="UP001374803">
    <property type="component" value="Chromosome"/>
</dbReference>
<evidence type="ECO:0000313" key="2">
    <source>
        <dbReference type="Proteomes" id="UP001374803"/>
    </source>
</evidence>
<gene>
    <name evidence="1" type="ORF">LVJ94_38930</name>
</gene>
<keyword evidence="2" id="KW-1185">Reference proteome</keyword>